<dbReference type="EMBL" id="QPKB01000005">
    <property type="protein sequence ID" value="RWR84943.1"/>
    <property type="molecule type" value="Genomic_DNA"/>
</dbReference>
<dbReference type="AlphaFoldDB" id="A0A443P2C1"/>
<dbReference type="Proteomes" id="UP000283530">
    <property type="component" value="Unassembled WGS sequence"/>
</dbReference>
<organism evidence="1 2">
    <name type="scientific">Cinnamomum micranthum f. kanehirae</name>
    <dbReference type="NCBI Taxonomy" id="337451"/>
    <lineage>
        <taxon>Eukaryota</taxon>
        <taxon>Viridiplantae</taxon>
        <taxon>Streptophyta</taxon>
        <taxon>Embryophyta</taxon>
        <taxon>Tracheophyta</taxon>
        <taxon>Spermatophyta</taxon>
        <taxon>Magnoliopsida</taxon>
        <taxon>Magnoliidae</taxon>
        <taxon>Laurales</taxon>
        <taxon>Lauraceae</taxon>
        <taxon>Cinnamomum</taxon>
    </lineage>
</organism>
<evidence type="ECO:0000313" key="1">
    <source>
        <dbReference type="EMBL" id="RWR84943.1"/>
    </source>
</evidence>
<reference evidence="1 2" key="1">
    <citation type="journal article" date="2019" name="Nat. Plants">
        <title>Stout camphor tree genome fills gaps in understanding of flowering plant genome evolution.</title>
        <authorList>
            <person name="Chaw S.M."/>
            <person name="Liu Y.C."/>
            <person name="Wu Y.W."/>
            <person name="Wang H.Y."/>
            <person name="Lin C.I."/>
            <person name="Wu C.S."/>
            <person name="Ke H.M."/>
            <person name="Chang L.Y."/>
            <person name="Hsu C.Y."/>
            <person name="Yang H.T."/>
            <person name="Sudianto E."/>
            <person name="Hsu M.H."/>
            <person name="Wu K.P."/>
            <person name="Wang L.N."/>
            <person name="Leebens-Mack J.H."/>
            <person name="Tsai I.J."/>
        </authorList>
    </citation>
    <scope>NUCLEOTIDE SEQUENCE [LARGE SCALE GENOMIC DNA]</scope>
    <source>
        <strain evidence="2">cv. Chaw 1501</strain>
        <tissue evidence="1">Young leaves</tissue>
    </source>
</reference>
<protein>
    <submittedName>
        <fullName evidence="1">Uncharacterized protein</fullName>
    </submittedName>
</protein>
<name>A0A443P2C1_9MAGN</name>
<keyword evidence="2" id="KW-1185">Reference proteome</keyword>
<gene>
    <name evidence="1" type="ORF">CKAN_01377900</name>
</gene>
<comment type="caution">
    <text evidence="1">The sequence shown here is derived from an EMBL/GenBank/DDBJ whole genome shotgun (WGS) entry which is preliminary data.</text>
</comment>
<evidence type="ECO:0000313" key="2">
    <source>
        <dbReference type="Proteomes" id="UP000283530"/>
    </source>
</evidence>
<accession>A0A443P2C1</accession>
<sequence length="90" mass="10500">MSELIFVIAGLASVDFIRTFAYDGRRKDKRKMILQPSRVGLYPEMSSGFDRFIGHRELVAHKQDANQGIYNNIFEYGGDPNRSKWEMKRK</sequence>
<proteinExistence type="predicted"/>